<dbReference type="Proteomes" id="UP000054653">
    <property type="component" value="Unassembled WGS sequence"/>
</dbReference>
<gene>
    <name evidence="2" type="ORF">T03_9132</name>
</gene>
<keyword evidence="3" id="KW-1185">Reference proteome</keyword>
<feature type="region of interest" description="Disordered" evidence="1">
    <location>
        <begin position="1"/>
        <end position="27"/>
    </location>
</feature>
<evidence type="ECO:0000256" key="1">
    <source>
        <dbReference type="SAM" id="MobiDB-lite"/>
    </source>
</evidence>
<comment type="caution">
    <text evidence="2">The sequence shown here is derived from an EMBL/GenBank/DDBJ whole genome shotgun (WGS) entry which is preliminary data.</text>
</comment>
<reference evidence="2 3" key="1">
    <citation type="submission" date="2015-01" db="EMBL/GenBank/DDBJ databases">
        <title>Evolution of Trichinella species and genotypes.</title>
        <authorList>
            <person name="Korhonen P.K."/>
            <person name="Edoardo P."/>
            <person name="Giuseppe L.R."/>
            <person name="Gasser R.B."/>
        </authorList>
    </citation>
    <scope>NUCLEOTIDE SEQUENCE [LARGE SCALE GENOMIC DNA]</scope>
    <source>
        <strain evidence="2">ISS120</strain>
    </source>
</reference>
<protein>
    <submittedName>
        <fullName evidence="2">Uncharacterized protein</fullName>
    </submittedName>
</protein>
<evidence type="ECO:0000313" key="3">
    <source>
        <dbReference type="Proteomes" id="UP000054653"/>
    </source>
</evidence>
<name>A0A0V1D1H9_TRIBR</name>
<proteinExistence type="predicted"/>
<dbReference type="OrthoDB" id="5934518at2759"/>
<feature type="compositionally biased region" description="Polar residues" evidence="1">
    <location>
        <begin position="1"/>
        <end position="14"/>
    </location>
</feature>
<organism evidence="2 3">
    <name type="scientific">Trichinella britovi</name>
    <name type="common">Parasitic roundworm</name>
    <dbReference type="NCBI Taxonomy" id="45882"/>
    <lineage>
        <taxon>Eukaryota</taxon>
        <taxon>Metazoa</taxon>
        <taxon>Ecdysozoa</taxon>
        <taxon>Nematoda</taxon>
        <taxon>Enoplea</taxon>
        <taxon>Dorylaimia</taxon>
        <taxon>Trichinellida</taxon>
        <taxon>Trichinellidae</taxon>
        <taxon>Trichinella</taxon>
    </lineage>
</organism>
<sequence>MQNLPHSVGQTKRTISPPLGAGKSTKLPAHLRQVKQLSLTRLFSAESLGFPRSREEERALCLPKEQGRVCTLPCLREGSFTLQDGAHFWSLHPPPALYISSPTPGMFAISQNSFMPDFISGKSTKLPAHLRQVKQLSLTRLFSAESLGFPRSREEERALCLPKEQGRVCTLPCLREGSFTLQDGAHFWSLHPPPALNIQSPTPDMFAISQNSFMPDFIYMNNEEKKKRKHGRLVEQIADGTKQNKKRQKVYVVPRGSLFCKSGLGILRKGEVIP</sequence>
<evidence type="ECO:0000313" key="2">
    <source>
        <dbReference type="EMBL" id="KRY55254.1"/>
    </source>
</evidence>
<dbReference type="AlphaFoldDB" id="A0A0V1D1H9"/>
<dbReference type="EMBL" id="JYDI01000058">
    <property type="protein sequence ID" value="KRY55254.1"/>
    <property type="molecule type" value="Genomic_DNA"/>
</dbReference>
<accession>A0A0V1D1H9</accession>